<evidence type="ECO:0000256" key="3">
    <source>
        <dbReference type="ARBA" id="ARBA00022475"/>
    </source>
</evidence>
<dbReference type="SUPFAM" id="SSF50182">
    <property type="entry name" value="Sm-like ribonucleoproteins"/>
    <property type="match status" value="1"/>
</dbReference>
<dbReference type="RefSeq" id="WP_012955418.1">
    <property type="nucleotide sequence ID" value="NC_013790.1"/>
</dbReference>
<feature type="transmembrane region" description="Helical" evidence="7">
    <location>
        <begin position="6"/>
        <end position="34"/>
    </location>
</feature>
<dbReference type="OrthoDB" id="31543at2157"/>
<sequence length="268" mass="30439">MTTTEWLYQILLNLLDLSTIISIIVIIIAAAIIIKLGEKSLLRIEKKYEINLTAHYLLKDILKYGIIIIALALILNLIGIDLQNIILSLGIVSIVIGFASKDIVSNFISGIFVIGDKNVQVGETIEIDGRKGAITKVGFRNTTMIGMDNFKVTIPNSVLSTKTYKNFPMGEDYRLRLDVILPHGFDIFEYKQKMTEAMEKYEYINKDKEPVILAREINEEGSKVEISFWINDYKDRDPGKAVILEESNKLIYDYLMDEKNAGILRIVK</sequence>
<dbReference type="Pfam" id="PF00924">
    <property type="entry name" value="MS_channel_2nd"/>
    <property type="match status" value="1"/>
</dbReference>
<proteinExistence type="inferred from homology"/>
<dbReference type="HOGENOM" id="CLU_037945_1_0_2"/>
<comment type="subcellular location">
    <subcellularLocation>
        <location evidence="1">Cell membrane</location>
        <topology evidence="1">Multi-pass membrane protein</topology>
    </subcellularLocation>
</comment>
<evidence type="ECO:0000259" key="8">
    <source>
        <dbReference type="Pfam" id="PF00924"/>
    </source>
</evidence>
<evidence type="ECO:0000256" key="1">
    <source>
        <dbReference type="ARBA" id="ARBA00004651"/>
    </source>
</evidence>
<feature type="transmembrane region" description="Helical" evidence="7">
    <location>
        <begin position="61"/>
        <end position="79"/>
    </location>
</feature>
<comment type="similarity">
    <text evidence="2">Belongs to the MscS (TC 1.A.23) family.</text>
</comment>
<dbReference type="InterPro" id="IPR010920">
    <property type="entry name" value="LSM_dom_sf"/>
</dbReference>
<dbReference type="STRING" id="634498.mru_0616"/>
<evidence type="ECO:0000256" key="5">
    <source>
        <dbReference type="ARBA" id="ARBA00022989"/>
    </source>
</evidence>
<keyword evidence="4 7" id="KW-0812">Transmembrane</keyword>
<dbReference type="Pfam" id="PF21088">
    <property type="entry name" value="MS_channel_1st"/>
    <property type="match status" value="1"/>
</dbReference>
<evidence type="ECO:0000256" key="2">
    <source>
        <dbReference type="ARBA" id="ARBA00008017"/>
    </source>
</evidence>
<keyword evidence="5 7" id="KW-1133">Transmembrane helix</keyword>
<protein>
    <submittedName>
        <fullName evidence="10">Mechanosensitive ion channel protein</fullName>
    </submittedName>
</protein>
<keyword evidence="3" id="KW-1003">Cell membrane</keyword>
<dbReference type="KEGG" id="mru:mru_0616"/>
<evidence type="ECO:0000256" key="6">
    <source>
        <dbReference type="ARBA" id="ARBA00023136"/>
    </source>
</evidence>
<feature type="domain" description="Mechanosensitive ion channel transmembrane helices 2/3" evidence="9">
    <location>
        <begin position="61"/>
        <end position="101"/>
    </location>
</feature>
<dbReference type="PANTHER" id="PTHR30221:SF1">
    <property type="entry name" value="SMALL-CONDUCTANCE MECHANOSENSITIVE CHANNEL"/>
    <property type="match status" value="1"/>
</dbReference>
<dbReference type="GO" id="GO:0008381">
    <property type="term" value="F:mechanosensitive monoatomic ion channel activity"/>
    <property type="evidence" value="ECO:0007669"/>
    <property type="project" value="InterPro"/>
</dbReference>
<evidence type="ECO:0000259" key="9">
    <source>
        <dbReference type="Pfam" id="PF21088"/>
    </source>
</evidence>
<dbReference type="Gene3D" id="2.30.30.60">
    <property type="match status" value="1"/>
</dbReference>
<name>D3E1Q6_METRM</name>
<evidence type="ECO:0000256" key="7">
    <source>
        <dbReference type="SAM" id="Phobius"/>
    </source>
</evidence>
<accession>D3E1Q6</accession>
<dbReference type="SUPFAM" id="SSF82861">
    <property type="entry name" value="Mechanosensitive channel protein MscS (YggB), transmembrane region"/>
    <property type="match status" value="1"/>
</dbReference>
<dbReference type="GeneID" id="8770263"/>
<dbReference type="GO" id="GO:0005886">
    <property type="term" value="C:plasma membrane"/>
    <property type="evidence" value="ECO:0007669"/>
    <property type="project" value="UniProtKB-SubCell"/>
</dbReference>
<dbReference type="InterPro" id="IPR045275">
    <property type="entry name" value="MscS_archaea/bacteria_type"/>
</dbReference>
<dbReference type="eggNOG" id="arCOG01568">
    <property type="taxonomic scope" value="Archaea"/>
</dbReference>
<dbReference type="InterPro" id="IPR023408">
    <property type="entry name" value="MscS_beta-dom_sf"/>
</dbReference>
<organism evidence="10 11">
    <name type="scientific">Methanobrevibacter ruminantium (strain ATCC 35063 / DSM 1093 / JCM 13430 / OCM 146 / M1)</name>
    <name type="common">Methanobacterium ruminantium</name>
    <dbReference type="NCBI Taxonomy" id="634498"/>
    <lineage>
        <taxon>Archaea</taxon>
        <taxon>Methanobacteriati</taxon>
        <taxon>Methanobacteriota</taxon>
        <taxon>Methanomada group</taxon>
        <taxon>Methanobacteria</taxon>
        <taxon>Methanobacteriales</taxon>
        <taxon>Methanobacteriaceae</taxon>
        <taxon>Methanobrevibacter</taxon>
    </lineage>
</organism>
<dbReference type="InterPro" id="IPR049142">
    <property type="entry name" value="MS_channel_1st"/>
</dbReference>
<dbReference type="InterPro" id="IPR006685">
    <property type="entry name" value="MscS_channel_2nd"/>
</dbReference>
<dbReference type="Gene3D" id="1.10.287.1260">
    <property type="match status" value="1"/>
</dbReference>
<dbReference type="EMBL" id="CP001719">
    <property type="protein sequence ID" value="ADC46467.1"/>
    <property type="molecule type" value="Genomic_DNA"/>
</dbReference>
<dbReference type="InterPro" id="IPR011014">
    <property type="entry name" value="MscS_channel_TM-2"/>
</dbReference>
<dbReference type="Proteomes" id="UP000008680">
    <property type="component" value="Chromosome"/>
</dbReference>
<keyword evidence="11" id="KW-1185">Reference proteome</keyword>
<dbReference type="AlphaFoldDB" id="D3E1Q6"/>
<gene>
    <name evidence="10" type="ordered locus">mru_0616</name>
</gene>
<feature type="domain" description="Mechanosensitive ion channel MscS" evidence="8">
    <location>
        <begin position="102"/>
        <end position="167"/>
    </location>
</feature>
<dbReference type="PATRIC" id="fig|634498.28.peg.620"/>
<feature type="transmembrane region" description="Helical" evidence="7">
    <location>
        <begin position="85"/>
        <end position="104"/>
    </location>
</feature>
<evidence type="ECO:0000256" key="4">
    <source>
        <dbReference type="ARBA" id="ARBA00022692"/>
    </source>
</evidence>
<evidence type="ECO:0000313" key="11">
    <source>
        <dbReference type="Proteomes" id="UP000008680"/>
    </source>
</evidence>
<keyword evidence="6 7" id="KW-0472">Membrane</keyword>
<reference evidence="10 11" key="1">
    <citation type="journal article" date="2010" name="PLoS ONE">
        <title>The genome sequence of the rumen methanogen Methanobrevibacter ruminantium reveals new possibilities for controlling ruminant methane emissions.</title>
        <authorList>
            <person name="Leahy S.C."/>
            <person name="Kelly W.J."/>
            <person name="Altermann E."/>
            <person name="Ronimus R.S."/>
            <person name="Yeoman C.J."/>
            <person name="Pacheco D.M."/>
            <person name="Li D."/>
            <person name="Kong Z."/>
            <person name="McTavish S."/>
            <person name="Sang C."/>
            <person name="Lambie S.C."/>
            <person name="Janssen P.H."/>
            <person name="Dey D."/>
            <person name="Attwood G.T."/>
        </authorList>
    </citation>
    <scope>NUCLEOTIDE SEQUENCE [LARGE SCALE GENOMIC DNA]</scope>
    <source>
        <strain evidence="11">ATCC 35063 / DSM 1093 / JCM 13430 / OCM 146 / M1</strain>
    </source>
</reference>
<dbReference type="PANTHER" id="PTHR30221">
    <property type="entry name" value="SMALL-CONDUCTANCE MECHANOSENSITIVE CHANNEL"/>
    <property type="match status" value="1"/>
</dbReference>
<evidence type="ECO:0000313" key="10">
    <source>
        <dbReference type="EMBL" id="ADC46467.1"/>
    </source>
</evidence>